<evidence type="ECO:0000256" key="3">
    <source>
        <dbReference type="ARBA" id="ARBA00023159"/>
    </source>
</evidence>
<dbReference type="InterPro" id="IPR009057">
    <property type="entry name" value="Homeodomain-like_sf"/>
</dbReference>
<dbReference type="Pfam" id="PF02311">
    <property type="entry name" value="AraC_binding"/>
    <property type="match status" value="1"/>
</dbReference>
<dbReference type="Pfam" id="PF12833">
    <property type="entry name" value="HTH_18"/>
    <property type="match status" value="1"/>
</dbReference>
<reference evidence="7" key="1">
    <citation type="journal article" date="2019" name="Int. J. Syst. Evol. Microbiol.">
        <title>The Global Catalogue of Microorganisms (GCM) 10K type strain sequencing project: providing services to taxonomists for standard genome sequencing and annotation.</title>
        <authorList>
            <consortium name="The Broad Institute Genomics Platform"/>
            <consortium name="The Broad Institute Genome Sequencing Center for Infectious Disease"/>
            <person name="Wu L."/>
            <person name="Ma J."/>
        </authorList>
    </citation>
    <scope>NUCLEOTIDE SEQUENCE [LARGE SCALE GENOMIC DNA]</scope>
    <source>
        <strain evidence="7">JCM 10083</strain>
    </source>
</reference>
<keyword evidence="4" id="KW-0804">Transcription</keyword>
<evidence type="ECO:0000256" key="4">
    <source>
        <dbReference type="ARBA" id="ARBA00023163"/>
    </source>
</evidence>
<organism evidence="6 7">
    <name type="scientific">Streptosporangium amethystogenes subsp. fukuiense</name>
    <dbReference type="NCBI Taxonomy" id="698418"/>
    <lineage>
        <taxon>Bacteria</taxon>
        <taxon>Bacillati</taxon>
        <taxon>Actinomycetota</taxon>
        <taxon>Actinomycetes</taxon>
        <taxon>Streptosporangiales</taxon>
        <taxon>Streptosporangiaceae</taxon>
        <taxon>Streptosporangium</taxon>
    </lineage>
</organism>
<dbReference type="PANTHER" id="PTHR46796:SF2">
    <property type="entry name" value="TRANSCRIPTIONAL REGULATORY PROTEIN"/>
    <property type="match status" value="1"/>
</dbReference>
<dbReference type="InterPro" id="IPR050204">
    <property type="entry name" value="AraC_XylS_family_regulators"/>
</dbReference>
<keyword evidence="1" id="KW-0805">Transcription regulation</keyword>
<dbReference type="SUPFAM" id="SSF51215">
    <property type="entry name" value="Regulatory protein AraC"/>
    <property type="match status" value="1"/>
</dbReference>
<accession>A0ABW2SYN4</accession>
<protein>
    <submittedName>
        <fullName evidence="6">AraC family transcriptional regulator</fullName>
    </submittedName>
</protein>
<dbReference type="SMART" id="SM00342">
    <property type="entry name" value="HTH_ARAC"/>
    <property type="match status" value="1"/>
</dbReference>
<comment type="caution">
    <text evidence="6">The sequence shown here is derived from an EMBL/GenBank/DDBJ whole genome shotgun (WGS) entry which is preliminary data.</text>
</comment>
<dbReference type="InterPro" id="IPR018060">
    <property type="entry name" value="HTH_AraC"/>
</dbReference>
<dbReference type="SUPFAM" id="SSF46689">
    <property type="entry name" value="Homeodomain-like"/>
    <property type="match status" value="2"/>
</dbReference>
<keyword evidence="2" id="KW-0238">DNA-binding</keyword>
<dbReference type="InterPro" id="IPR003313">
    <property type="entry name" value="AraC-bd"/>
</dbReference>
<dbReference type="Proteomes" id="UP001596514">
    <property type="component" value="Unassembled WGS sequence"/>
</dbReference>
<name>A0ABW2SYN4_9ACTN</name>
<evidence type="ECO:0000313" key="7">
    <source>
        <dbReference type="Proteomes" id="UP001596514"/>
    </source>
</evidence>
<dbReference type="InterPro" id="IPR018062">
    <property type="entry name" value="HTH_AraC-typ_CS"/>
</dbReference>
<feature type="domain" description="HTH araC/xylS-type" evidence="5">
    <location>
        <begin position="179"/>
        <end position="276"/>
    </location>
</feature>
<dbReference type="PANTHER" id="PTHR46796">
    <property type="entry name" value="HTH-TYPE TRANSCRIPTIONAL ACTIVATOR RHAS-RELATED"/>
    <property type="match status" value="1"/>
</dbReference>
<dbReference type="PROSITE" id="PS00041">
    <property type="entry name" value="HTH_ARAC_FAMILY_1"/>
    <property type="match status" value="1"/>
</dbReference>
<dbReference type="PROSITE" id="PS01124">
    <property type="entry name" value="HTH_ARAC_FAMILY_2"/>
    <property type="match status" value="1"/>
</dbReference>
<proteinExistence type="predicted"/>
<evidence type="ECO:0000259" key="5">
    <source>
        <dbReference type="PROSITE" id="PS01124"/>
    </source>
</evidence>
<gene>
    <name evidence="6" type="ORF">ACFQVD_11370</name>
</gene>
<keyword evidence="3" id="KW-0010">Activator</keyword>
<dbReference type="RefSeq" id="WP_343978935.1">
    <property type="nucleotide sequence ID" value="NZ_BAAAGK010000173.1"/>
</dbReference>
<evidence type="ECO:0000256" key="1">
    <source>
        <dbReference type="ARBA" id="ARBA00023015"/>
    </source>
</evidence>
<dbReference type="Gene3D" id="1.10.10.60">
    <property type="entry name" value="Homeodomain-like"/>
    <property type="match status" value="1"/>
</dbReference>
<evidence type="ECO:0000256" key="2">
    <source>
        <dbReference type="ARBA" id="ARBA00023125"/>
    </source>
</evidence>
<dbReference type="InterPro" id="IPR037923">
    <property type="entry name" value="HTH-like"/>
</dbReference>
<sequence>MSGDWSRYWCSPRPGLEAMHAHFERHTYHRHSHETYSFGITDDGRQAFTCRGAGHTSTAGMVLAFNPDDPHDGRAADELGFTYRIVHIGPELVSGALAGFAGRAAGLPLFAEPVVHDPVLAGGLGRLHAALLGGAPALVADELLDAVIPDLVRRAALSGPAARGPRFRAGSRGAADVAGQVAELLEDDYRTDHTADSLAAVSGSSRFTVYRAFRAAYGMAPSDYQRQVRLRVARGLLSRGTPIADAAAETGFADQSHLNRWFVRWYGITPGVYRRAAR</sequence>
<evidence type="ECO:0000313" key="6">
    <source>
        <dbReference type="EMBL" id="MFC7600696.1"/>
    </source>
</evidence>
<dbReference type="EMBL" id="JBHTEE010000001">
    <property type="protein sequence ID" value="MFC7600696.1"/>
    <property type="molecule type" value="Genomic_DNA"/>
</dbReference>
<keyword evidence="7" id="KW-1185">Reference proteome</keyword>